<dbReference type="Proteomes" id="UP001056384">
    <property type="component" value="Chromosome 11"/>
</dbReference>
<dbReference type="Gene3D" id="3.30.160.60">
    <property type="entry name" value="Classic Zinc Finger"/>
    <property type="match status" value="2"/>
</dbReference>
<dbReference type="PANTHER" id="PTHR24399">
    <property type="entry name" value="ZINC FINGER AND BTB DOMAIN-CONTAINING"/>
    <property type="match status" value="1"/>
</dbReference>
<dbReference type="GO" id="GO:0001817">
    <property type="term" value="P:regulation of cytokine production"/>
    <property type="evidence" value="ECO:0007669"/>
    <property type="project" value="TreeGrafter"/>
</dbReference>
<evidence type="ECO:0000256" key="6">
    <source>
        <dbReference type="ARBA" id="ARBA00023163"/>
    </source>
</evidence>
<keyword evidence="6" id="KW-0804">Transcription</keyword>
<organism evidence="10 11">
    <name type="scientific">Septoria linicola</name>
    <dbReference type="NCBI Taxonomy" id="215465"/>
    <lineage>
        <taxon>Eukaryota</taxon>
        <taxon>Fungi</taxon>
        <taxon>Dikarya</taxon>
        <taxon>Ascomycota</taxon>
        <taxon>Pezizomycotina</taxon>
        <taxon>Dothideomycetes</taxon>
        <taxon>Dothideomycetidae</taxon>
        <taxon>Mycosphaerellales</taxon>
        <taxon>Mycosphaerellaceae</taxon>
        <taxon>Septoria</taxon>
    </lineage>
</organism>
<evidence type="ECO:0000256" key="7">
    <source>
        <dbReference type="ARBA" id="ARBA00023242"/>
    </source>
</evidence>
<dbReference type="InterPro" id="IPR013087">
    <property type="entry name" value="Znf_C2H2_type"/>
</dbReference>
<reference evidence="10" key="1">
    <citation type="submission" date="2022-06" db="EMBL/GenBank/DDBJ databases">
        <title>Complete genome sequences of two strains of the flax pathogen Septoria linicola.</title>
        <authorList>
            <person name="Lapalu N."/>
            <person name="Simon A."/>
            <person name="Demenou B."/>
            <person name="Paumier D."/>
            <person name="Guillot M.-P."/>
            <person name="Gout L."/>
            <person name="Valade R."/>
        </authorList>
    </citation>
    <scope>NUCLEOTIDE SEQUENCE</scope>
    <source>
        <strain evidence="10">SE15195</strain>
    </source>
</reference>
<feature type="region of interest" description="Disordered" evidence="8">
    <location>
        <begin position="1"/>
        <end position="55"/>
    </location>
</feature>
<proteinExistence type="predicted"/>
<keyword evidence="7" id="KW-0539">Nucleus</keyword>
<dbReference type="GO" id="GO:0005654">
    <property type="term" value="C:nucleoplasm"/>
    <property type="evidence" value="ECO:0007669"/>
    <property type="project" value="TreeGrafter"/>
</dbReference>
<feature type="compositionally biased region" description="Basic residues" evidence="8">
    <location>
        <begin position="206"/>
        <end position="218"/>
    </location>
</feature>
<accession>A0A9Q9B610</accession>
<keyword evidence="11" id="KW-1185">Reference proteome</keyword>
<feature type="domain" description="C2H2-type" evidence="9">
    <location>
        <begin position="60"/>
        <end position="81"/>
    </location>
</feature>
<dbReference type="EMBL" id="CP099428">
    <property type="protein sequence ID" value="USW58870.1"/>
    <property type="molecule type" value="Genomic_DNA"/>
</dbReference>
<feature type="compositionally biased region" description="Acidic residues" evidence="8">
    <location>
        <begin position="38"/>
        <end position="51"/>
    </location>
</feature>
<sequence>MPKSPSRRPMADAQSDSDEFEPELAVPAHKSTATIPCDESDDEASDVDLPDNDPARPHKCKICRKGFTIASYRNVHQKAVHTGKKPWRCSERNKRFNRKVNAMRHQTLHSGHPKPWLCPVCKVTFNQKVHVPGASQQMGESCSAKTKKHSTKHIKPKKIPEPAPVAKPSPGRIKSTPTSGPKRKHAPAATPDPEEDSGIDLPSKPSRSRKSINKKRKGIPIILRPRLGLR</sequence>
<feature type="compositionally biased region" description="Basic residues" evidence="8">
    <location>
        <begin position="145"/>
        <end position="157"/>
    </location>
</feature>
<dbReference type="InterPro" id="IPR036236">
    <property type="entry name" value="Znf_C2H2_sf"/>
</dbReference>
<feature type="region of interest" description="Disordered" evidence="8">
    <location>
        <begin position="132"/>
        <end position="230"/>
    </location>
</feature>
<dbReference type="SUPFAM" id="SSF57667">
    <property type="entry name" value="beta-beta-alpha zinc fingers"/>
    <property type="match status" value="1"/>
</dbReference>
<dbReference type="GO" id="GO:0046872">
    <property type="term" value="F:metal ion binding"/>
    <property type="evidence" value="ECO:0007669"/>
    <property type="project" value="UniProtKB-KW"/>
</dbReference>
<keyword evidence="2" id="KW-0479">Metal-binding</keyword>
<dbReference type="GO" id="GO:0000978">
    <property type="term" value="F:RNA polymerase II cis-regulatory region sequence-specific DNA binding"/>
    <property type="evidence" value="ECO:0007669"/>
    <property type="project" value="TreeGrafter"/>
</dbReference>
<dbReference type="AlphaFoldDB" id="A0A9Q9B610"/>
<evidence type="ECO:0000256" key="2">
    <source>
        <dbReference type="ARBA" id="ARBA00022723"/>
    </source>
</evidence>
<evidence type="ECO:0000313" key="11">
    <source>
        <dbReference type="Proteomes" id="UP001056384"/>
    </source>
</evidence>
<protein>
    <submittedName>
        <fullName evidence="10">Zinc finger C2H2-type</fullName>
    </submittedName>
</protein>
<keyword evidence="4" id="KW-0862">Zinc</keyword>
<dbReference type="PROSITE" id="PS00028">
    <property type="entry name" value="ZINC_FINGER_C2H2_1"/>
    <property type="match status" value="1"/>
</dbReference>
<name>A0A9Q9B610_9PEZI</name>
<evidence type="ECO:0000259" key="9">
    <source>
        <dbReference type="PROSITE" id="PS00028"/>
    </source>
</evidence>
<evidence type="ECO:0000256" key="8">
    <source>
        <dbReference type="SAM" id="MobiDB-lite"/>
    </source>
</evidence>
<keyword evidence="3" id="KW-0677">Repeat</keyword>
<gene>
    <name evidence="10" type="ORF">Slin15195_G121890</name>
</gene>
<dbReference type="GO" id="GO:0001227">
    <property type="term" value="F:DNA-binding transcription repressor activity, RNA polymerase II-specific"/>
    <property type="evidence" value="ECO:0007669"/>
    <property type="project" value="TreeGrafter"/>
</dbReference>
<feature type="compositionally biased region" description="Polar residues" evidence="8">
    <location>
        <begin position="134"/>
        <end position="144"/>
    </location>
</feature>
<dbReference type="PANTHER" id="PTHR24399:SF23">
    <property type="entry name" value="C2H2-TYPE DOMAIN-CONTAINING PROTEIN"/>
    <property type="match status" value="1"/>
</dbReference>
<evidence type="ECO:0000256" key="3">
    <source>
        <dbReference type="ARBA" id="ARBA00022737"/>
    </source>
</evidence>
<evidence type="ECO:0000256" key="4">
    <source>
        <dbReference type="ARBA" id="ARBA00022833"/>
    </source>
</evidence>
<keyword evidence="5" id="KW-0805">Transcription regulation</keyword>
<dbReference type="GO" id="GO:0002682">
    <property type="term" value="P:regulation of immune system process"/>
    <property type="evidence" value="ECO:0007669"/>
    <property type="project" value="TreeGrafter"/>
</dbReference>
<evidence type="ECO:0000256" key="5">
    <source>
        <dbReference type="ARBA" id="ARBA00023015"/>
    </source>
</evidence>
<evidence type="ECO:0000313" key="10">
    <source>
        <dbReference type="EMBL" id="USW58870.1"/>
    </source>
</evidence>
<evidence type="ECO:0000256" key="1">
    <source>
        <dbReference type="ARBA" id="ARBA00004123"/>
    </source>
</evidence>
<comment type="subcellular location">
    <subcellularLocation>
        <location evidence="1">Nucleus</location>
    </subcellularLocation>
</comment>